<sequence length="499" mass="54692">MSDSDDFGGMGPTTPAAPTRSKLSRSVKPSSRAEAGPSSKPAASGRKKGKPPPPPPPPPALEDSDVQEIDVDDTATRDDEESVITVDPSPPPATRARKPSSRAESSAPSGKAAKGKGKAKAAPATSTRKTTKNDDAMDIDEVQVVADPVVEDDMEGNAGPAGVARAINAAARSKPKATNGGGPSAKEVAQARKLQDRIRRLEAENEQLSKQLEEVHQIRETEPEALRRQQEAQYLAQIQAYEAANKELTAQVARNQPLMGPGRSSILHLITQEAADDQMRALMKEKDQWKSAAHEAEKKLRTKDQEIGELEQRQKEITFELKLEIDRNKELADKANRNPPPSVTRGQGTILGSNDPKHTEVIKFYEDLTNLLVVNIKANTGPRFKLDEWSLTCIYTPSITINPRSKSLNFVLRFCHDPPTNQEDVSSKEELIDTVHYVPVELDKETPEFVEKLGFLSGPFTFERDQLSVFLKTLRDNIDNMDAEEEEGSEGSDVSVELV</sequence>
<protein>
    <recommendedName>
        <fullName evidence="5">Monopolin complex subunit Csm1/Pcs1 C-terminal domain-containing protein</fullName>
    </recommendedName>
</protein>
<dbReference type="EMBL" id="ML213592">
    <property type="protein sequence ID" value="TFK42357.1"/>
    <property type="molecule type" value="Genomic_DNA"/>
</dbReference>
<dbReference type="STRING" id="68775.A0A5C3MBS4"/>
<proteinExistence type="predicted"/>
<evidence type="ECO:0000256" key="1">
    <source>
        <dbReference type="SAM" id="Coils"/>
    </source>
</evidence>
<organism evidence="3 4">
    <name type="scientific">Crucibulum laeve</name>
    <dbReference type="NCBI Taxonomy" id="68775"/>
    <lineage>
        <taxon>Eukaryota</taxon>
        <taxon>Fungi</taxon>
        <taxon>Dikarya</taxon>
        <taxon>Basidiomycota</taxon>
        <taxon>Agaricomycotina</taxon>
        <taxon>Agaricomycetes</taxon>
        <taxon>Agaricomycetidae</taxon>
        <taxon>Agaricales</taxon>
        <taxon>Agaricineae</taxon>
        <taxon>Nidulariaceae</taxon>
        <taxon>Crucibulum</taxon>
    </lineage>
</organism>
<gene>
    <name evidence="3" type="ORF">BDQ12DRAFT_676076</name>
</gene>
<evidence type="ECO:0000313" key="4">
    <source>
        <dbReference type="Proteomes" id="UP000308652"/>
    </source>
</evidence>
<reference evidence="3 4" key="1">
    <citation type="journal article" date="2019" name="Nat. Ecol. Evol.">
        <title>Megaphylogeny resolves global patterns of mushroom evolution.</title>
        <authorList>
            <person name="Varga T."/>
            <person name="Krizsan K."/>
            <person name="Foldi C."/>
            <person name="Dima B."/>
            <person name="Sanchez-Garcia M."/>
            <person name="Sanchez-Ramirez S."/>
            <person name="Szollosi G.J."/>
            <person name="Szarkandi J.G."/>
            <person name="Papp V."/>
            <person name="Albert L."/>
            <person name="Andreopoulos W."/>
            <person name="Angelini C."/>
            <person name="Antonin V."/>
            <person name="Barry K.W."/>
            <person name="Bougher N.L."/>
            <person name="Buchanan P."/>
            <person name="Buyck B."/>
            <person name="Bense V."/>
            <person name="Catcheside P."/>
            <person name="Chovatia M."/>
            <person name="Cooper J."/>
            <person name="Damon W."/>
            <person name="Desjardin D."/>
            <person name="Finy P."/>
            <person name="Geml J."/>
            <person name="Haridas S."/>
            <person name="Hughes K."/>
            <person name="Justo A."/>
            <person name="Karasinski D."/>
            <person name="Kautmanova I."/>
            <person name="Kiss B."/>
            <person name="Kocsube S."/>
            <person name="Kotiranta H."/>
            <person name="LaButti K.M."/>
            <person name="Lechner B.E."/>
            <person name="Liimatainen K."/>
            <person name="Lipzen A."/>
            <person name="Lukacs Z."/>
            <person name="Mihaltcheva S."/>
            <person name="Morgado L.N."/>
            <person name="Niskanen T."/>
            <person name="Noordeloos M.E."/>
            <person name="Ohm R.A."/>
            <person name="Ortiz-Santana B."/>
            <person name="Ovrebo C."/>
            <person name="Racz N."/>
            <person name="Riley R."/>
            <person name="Savchenko A."/>
            <person name="Shiryaev A."/>
            <person name="Soop K."/>
            <person name="Spirin V."/>
            <person name="Szebenyi C."/>
            <person name="Tomsovsky M."/>
            <person name="Tulloss R.E."/>
            <person name="Uehling J."/>
            <person name="Grigoriev I.V."/>
            <person name="Vagvolgyi C."/>
            <person name="Papp T."/>
            <person name="Martin F.M."/>
            <person name="Miettinen O."/>
            <person name="Hibbett D.S."/>
            <person name="Nagy L.G."/>
        </authorList>
    </citation>
    <scope>NUCLEOTIDE SEQUENCE [LARGE SCALE GENOMIC DNA]</scope>
    <source>
        <strain evidence="3 4">CBS 166.37</strain>
    </source>
</reference>
<dbReference type="CDD" id="cd23787">
    <property type="entry name" value="RWD_CSM1"/>
    <property type="match status" value="1"/>
</dbReference>
<evidence type="ECO:0000256" key="2">
    <source>
        <dbReference type="SAM" id="MobiDB-lite"/>
    </source>
</evidence>
<name>A0A5C3MBS4_9AGAR</name>
<evidence type="ECO:0008006" key="5">
    <source>
        <dbReference type="Google" id="ProtNLM"/>
    </source>
</evidence>
<feature type="non-terminal residue" evidence="3">
    <location>
        <position position="499"/>
    </location>
</feature>
<feature type="compositionally biased region" description="Pro residues" evidence="2">
    <location>
        <begin position="51"/>
        <end position="60"/>
    </location>
</feature>
<dbReference type="OrthoDB" id="3216420at2759"/>
<dbReference type="Proteomes" id="UP000308652">
    <property type="component" value="Unassembled WGS sequence"/>
</dbReference>
<keyword evidence="4" id="KW-1185">Reference proteome</keyword>
<feature type="compositionally biased region" description="Acidic residues" evidence="2">
    <location>
        <begin position="62"/>
        <end position="82"/>
    </location>
</feature>
<evidence type="ECO:0000313" key="3">
    <source>
        <dbReference type="EMBL" id="TFK42357.1"/>
    </source>
</evidence>
<dbReference type="AlphaFoldDB" id="A0A5C3MBS4"/>
<accession>A0A5C3MBS4</accession>
<feature type="region of interest" description="Disordered" evidence="2">
    <location>
        <begin position="333"/>
        <end position="352"/>
    </location>
</feature>
<keyword evidence="1" id="KW-0175">Coiled coil</keyword>
<feature type="region of interest" description="Disordered" evidence="2">
    <location>
        <begin position="171"/>
        <end position="192"/>
    </location>
</feature>
<feature type="coiled-coil region" evidence="1">
    <location>
        <begin position="279"/>
        <end position="313"/>
    </location>
</feature>
<feature type="region of interest" description="Disordered" evidence="2">
    <location>
        <begin position="1"/>
        <end position="140"/>
    </location>
</feature>